<dbReference type="Proteomes" id="UP000322184">
    <property type="component" value="Unassembled WGS sequence"/>
</dbReference>
<proteinExistence type="predicted"/>
<dbReference type="RefSeq" id="WP_054475756.1">
    <property type="nucleotide sequence ID" value="NZ_CAWMRL010000003.1"/>
</dbReference>
<dbReference type="EMBL" id="LJCS01000003">
    <property type="protein sequence ID" value="KOY63641.1"/>
    <property type="molecule type" value="Genomic_DNA"/>
</dbReference>
<reference evidence="2 3" key="1">
    <citation type="submission" date="2015-09" db="EMBL/GenBank/DDBJ databases">
        <title>Draft genome sequence and assembly of Photorhabdus sp. VMG, a bacterial symbiont associated with Heterorhabditis zealandica.</title>
        <authorList>
            <person name="Naidoo S."/>
            <person name="Featherston J."/>
            <person name="Mothupi B."/>
            <person name="Gray V.M."/>
        </authorList>
    </citation>
    <scope>NUCLEOTIDE SEQUENCE [LARGE SCALE GENOMIC DNA]</scope>
    <source>
        <strain evidence="2 3">VMG</strain>
    </source>
</reference>
<dbReference type="AlphaFoldDB" id="A0A5B0WQK8"/>
<dbReference type="OrthoDB" id="6458908at2"/>
<organism evidence="1 4">
    <name type="scientific">Photorhabdus heterorhabditis</name>
    <dbReference type="NCBI Taxonomy" id="880156"/>
    <lineage>
        <taxon>Bacteria</taxon>
        <taxon>Pseudomonadati</taxon>
        <taxon>Pseudomonadota</taxon>
        <taxon>Gammaproteobacteria</taxon>
        <taxon>Enterobacterales</taxon>
        <taxon>Morganellaceae</taxon>
        <taxon>Photorhabdus</taxon>
    </lineage>
</organism>
<gene>
    <name evidence="2" type="ORF">AM629_02255</name>
    <name evidence="1" type="ORF">F0L16_10495</name>
</gene>
<keyword evidence="3" id="KW-1185">Reference proteome</keyword>
<evidence type="ECO:0000313" key="2">
    <source>
        <dbReference type="EMBL" id="KOY63641.1"/>
    </source>
</evidence>
<dbReference type="EMBL" id="VTUW01000016">
    <property type="protein sequence ID" value="KAA1189340.1"/>
    <property type="molecule type" value="Genomic_DNA"/>
</dbReference>
<evidence type="ECO:0000313" key="4">
    <source>
        <dbReference type="Proteomes" id="UP000322184"/>
    </source>
</evidence>
<name>A0A5B0WQK8_9GAMM</name>
<comment type="caution">
    <text evidence="1">The sequence shown here is derived from an EMBL/GenBank/DDBJ whole genome shotgun (WGS) entry which is preliminary data.</text>
</comment>
<reference evidence="1 4" key="2">
    <citation type="submission" date="2019-09" db="EMBL/GenBank/DDBJ databases">
        <title>Whole genome sequence of Photorhabdus heterorhabditis strain ETL (Enterobacteriales: Enterobacteriaceae) a bacterial symbiont of Heterorhabditis zealandica strain ETL (Rhabditida: Heterorhabditidae).</title>
        <authorList>
            <person name="Lulamba T.E."/>
            <person name="Serepa-Dlamini M.H."/>
        </authorList>
    </citation>
    <scope>NUCLEOTIDE SEQUENCE [LARGE SCALE GENOMIC DNA]</scope>
    <source>
        <strain evidence="1 4">ETL</strain>
    </source>
</reference>
<evidence type="ECO:0000313" key="1">
    <source>
        <dbReference type="EMBL" id="KAA1189340.1"/>
    </source>
</evidence>
<dbReference type="Proteomes" id="UP000037727">
    <property type="component" value="Unassembled WGS sequence"/>
</dbReference>
<accession>A0A5B0WQK8</accession>
<protein>
    <submittedName>
        <fullName evidence="1">Uncharacterized protein</fullName>
    </submittedName>
</protein>
<sequence length="105" mass="12051">MAMIYINPNQIFEIYNKGNILVPFIHNDAIIKNNGPAPVRLVNYWAPPSGNYNQYISIDIPPGETRKLPAPPNLIYYYKVDAINLSNNEHAEIEFIVLTSDPYWD</sequence>
<evidence type="ECO:0000313" key="3">
    <source>
        <dbReference type="Proteomes" id="UP000037727"/>
    </source>
</evidence>